<dbReference type="SUPFAM" id="SSF52540">
    <property type="entry name" value="P-loop containing nucleoside triphosphate hydrolases"/>
    <property type="match status" value="1"/>
</dbReference>
<dbReference type="Gene3D" id="3.40.50.300">
    <property type="entry name" value="P-loop containing nucleotide triphosphate hydrolases"/>
    <property type="match status" value="1"/>
</dbReference>
<dbReference type="RefSeq" id="WP_221250436.1">
    <property type="nucleotide sequence ID" value="NZ_AP024355.1"/>
</dbReference>
<dbReference type="PANTHER" id="PTHR13696:SF52">
    <property type="entry name" value="PARA FAMILY PROTEIN CT_582"/>
    <property type="match status" value="1"/>
</dbReference>
<organism evidence="2 3">
    <name type="scientific">Desulfuromonas versatilis</name>
    <dbReference type="NCBI Taxonomy" id="2802975"/>
    <lineage>
        <taxon>Bacteria</taxon>
        <taxon>Pseudomonadati</taxon>
        <taxon>Thermodesulfobacteriota</taxon>
        <taxon>Desulfuromonadia</taxon>
        <taxon>Desulfuromonadales</taxon>
        <taxon>Desulfuromonadaceae</taxon>
        <taxon>Desulfuromonas</taxon>
    </lineage>
</organism>
<dbReference type="InterPro" id="IPR027417">
    <property type="entry name" value="P-loop_NTPase"/>
</dbReference>
<reference evidence="2 3" key="1">
    <citation type="journal article" date="2016" name="C (Basel)">
        <title>Selective Growth of and Electricity Production by Marine Exoelectrogenic Bacteria in Self-Aggregated Hydrogel of Microbially Reduced Graphene Oxide.</title>
        <authorList>
            <person name="Yoshida N."/>
            <person name="Goto Y."/>
            <person name="Miyata Y."/>
        </authorList>
    </citation>
    <scope>NUCLEOTIDE SEQUENCE [LARGE SCALE GENOMIC DNA]</scope>
    <source>
        <strain evidence="2 3">NIT-T3</strain>
    </source>
</reference>
<proteinExistence type="predicted"/>
<dbReference type="InterPro" id="IPR025669">
    <property type="entry name" value="AAA_dom"/>
</dbReference>
<keyword evidence="3" id="KW-1185">Reference proteome</keyword>
<sequence length="254" mass="27473">MALTIAIANQKGGVGKTTTAVNLAASLAAAEKRTLLVDMDPQANACSGVGLDKASQEATVYHALLGQVSARDIRIRSNLDHLDILPANTDLIGAEIELVTAFAREVKLQGVLQDIAEDYDYIIIDCPPSLGLLTVNALTAADTVLIPLQCEFYAMEGLSQLMKTIRLIQKELNPRLSVKGILLTMFDVRNNLSHQVSEEIRNHFGGQVFRTVIPRNVRLSEAPSHGLPVLLYDIASRGATAYLELAKEIIDSGN</sequence>
<evidence type="ECO:0000313" key="2">
    <source>
        <dbReference type="EMBL" id="BCR02948.1"/>
    </source>
</evidence>
<feature type="domain" description="AAA" evidence="1">
    <location>
        <begin position="4"/>
        <end position="177"/>
    </location>
</feature>
<dbReference type="PANTHER" id="PTHR13696">
    <property type="entry name" value="P-LOOP CONTAINING NUCLEOSIDE TRIPHOSPHATE HYDROLASE"/>
    <property type="match status" value="1"/>
</dbReference>
<evidence type="ECO:0000259" key="1">
    <source>
        <dbReference type="Pfam" id="PF13614"/>
    </source>
</evidence>
<evidence type="ECO:0000313" key="3">
    <source>
        <dbReference type="Proteomes" id="UP001319827"/>
    </source>
</evidence>
<dbReference type="PIRSF" id="PIRSF009320">
    <property type="entry name" value="Nuc_binding_HP_1000"/>
    <property type="match status" value="1"/>
</dbReference>
<dbReference type="Proteomes" id="UP001319827">
    <property type="component" value="Chromosome"/>
</dbReference>
<accession>A0ABM8HND9</accession>
<dbReference type="InterPro" id="IPR050678">
    <property type="entry name" value="DNA_Partitioning_ATPase"/>
</dbReference>
<gene>
    <name evidence="2" type="ORF">DESUT3_00170</name>
</gene>
<dbReference type="CDD" id="cd02042">
    <property type="entry name" value="ParAB_family"/>
    <property type="match status" value="1"/>
</dbReference>
<name>A0ABM8HND9_9BACT</name>
<dbReference type="Pfam" id="PF13614">
    <property type="entry name" value="AAA_31"/>
    <property type="match status" value="1"/>
</dbReference>
<protein>
    <submittedName>
        <fullName evidence="2">Chromosome partitioning protein ParA</fullName>
    </submittedName>
</protein>
<reference evidence="2 3" key="2">
    <citation type="journal article" date="2021" name="Int. J. Syst. Evol. Microbiol.">
        <title>Isolation and Polyphasic Characterization of Desulfuromonas versatilis sp. Nov., an Electrogenic Bacteria Capable of Versatile Metabolism Isolated from a Graphene Oxide-Reducing Enrichment Culture.</title>
        <authorList>
            <person name="Xie L."/>
            <person name="Yoshida N."/>
            <person name="Ishii S."/>
            <person name="Meng L."/>
        </authorList>
    </citation>
    <scope>NUCLEOTIDE SEQUENCE [LARGE SCALE GENOMIC DNA]</scope>
    <source>
        <strain evidence="2 3">NIT-T3</strain>
    </source>
</reference>
<dbReference type="EMBL" id="AP024355">
    <property type="protein sequence ID" value="BCR02948.1"/>
    <property type="molecule type" value="Genomic_DNA"/>
</dbReference>